<evidence type="ECO:0000313" key="2">
    <source>
        <dbReference type="Proteomes" id="UP000286843"/>
    </source>
</evidence>
<evidence type="ECO:0000313" key="1">
    <source>
        <dbReference type="EMBL" id="AZV01777.1"/>
    </source>
</evidence>
<reference evidence="1 2" key="1">
    <citation type="submission" date="2018-12" db="EMBL/GenBank/DDBJ databases">
        <authorList>
            <person name="Coleman S.T."/>
            <person name="Adewumi O.M."/>
            <person name="Alachi P."/>
            <person name="Anderson S.J."/>
            <person name="Bakarey A.S."/>
            <person name="Beyer A.R."/>
            <person name="Biederman W.H."/>
            <person name="Bollivar D.W."/>
            <person name="Butela K.A."/>
            <person name="Byrum C.A."/>
            <person name="Collins D.P."/>
            <person name="Cresawn S.G."/>
            <person name="Dougan K.E."/>
            <person name="Duffy I."/>
            <person name="Eivazova E.R."/>
            <person name="Engstrom E.M."/>
            <person name="Fallest-Strobl P.C."/>
            <person name="Godde J.S."/>
            <person name="Lee J.S."/>
            <person name="Long J.A."/>
            <person name="Mastrapaolo M.D."/>
            <person name="Mathur V."/>
            <person name="Mesich B.L."/>
            <person name="Mitchell J.C."/>
            <person name="Moore R."/>
            <person name="Pandey S."/>
            <person name="Pollack M.J."/>
            <person name="Porter M.L."/>
            <person name="Reid N.M."/>
            <person name="Salvitti L.R."/>
            <person name="Sayre B.L."/>
            <person name="Schrock T.A."/>
            <person name="Sconiers W.B."/>
            <person name="Sheehy R."/>
            <person name="Shows K.H."/>
            <person name="Sprenkle A.B."/>
            <person name="Swerdlow S.J."/>
            <person name="Theoret J.R."/>
            <person name="Thompson K.M."/>
            <person name="Tibbetts T.J."/>
            <person name="Tigges M."/>
            <person name="Van A.R."/>
            <person name="Washington J.M."/>
            <person name="Windsor E.J."/>
            <person name="Garlena R.A."/>
            <person name="Russell D.A."/>
            <person name="Pope W.H."/>
            <person name="Jacobs-Sera D."/>
            <person name="Hatfull G.F."/>
        </authorList>
    </citation>
    <scope>NUCLEOTIDE SEQUENCE [LARGE SCALE GENOMIC DNA]</scope>
</reference>
<dbReference type="EMBL" id="MK308638">
    <property type="protein sequence ID" value="AZV01777.1"/>
    <property type="molecule type" value="Genomic_DNA"/>
</dbReference>
<sequence>MKIEVTTEHGAPTVMTEEEFRQWLDMFLADRTLGPRFEARRVR</sequence>
<name>A0A3T0IP32_9CAUD</name>
<proteinExistence type="predicted"/>
<protein>
    <submittedName>
        <fullName evidence="1">Uncharacterized protein</fullName>
    </submittedName>
</protein>
<accession>A0A3T0IP32</accession>
<organism evidence="1 2">
    <name type="scientific">Microbacterium phage ArMaWen</name>
    <dbReference type="NCBI Taxonomy" id="2500786"/>
    <lineage>
        <taxon>Viruses</taxon>
        <taxon>Duplodnaviria</taxon>
        <taxon>Heunggongvirae</taxon>
        <taxon>Uroviricota</taxon>
        <taxon>Caudoviricetes</taxon>
        <taxon>Eekayvirinae</taxon>
        <taxon>Tinytimothyvirus</taxon>
        <taxon>Tinytimothyvirus alex44</taxon>
    </lineage>
</organism>
<gene>
    <name evidence="1" type="primary">14</name>
    <name evidence="1" type="ORF">SEA_ARMAWEN_14</name>
</gene>
<dbReference type="Proteomes" id="UP000286843">
    <property type="component" value="Segment"/>
</dbReference>